<proteinExistence type="predicted"/>
<protein>
    <submittedName>
        <fullName evidence="1">Uncharacterized protein</fullName>
    </submittedName>
</protein>
<sequence>MIDFWQEYGPLINRKGNAVLVSELENTLGFFYMVVDIWGAVVQGEESRLRGYFLRPFEEGFYSEREEMLVQFLQELGEGPKAYRLYMRGKTPVLFSEYSSFVHDLGIYYLQLKKPPENGLVDYTQKILDQNVKRYLRHLRNFTELDVIKGRAVISPPNVFTAALYAFFNREMGKEHETPAKRMSRRRAQGLDLKAQVLDKYRKWKERGKITPEQYEKMKSYRDRLFEKGLWEREELEMKMERYFKRMVRKSSRPRN</sequence>
<evidence type="ECO:0000313" key="1">
    <source>
        <dbReference type="EMBL" id="MQL50828.1"/>
    </source>
</evidence>
<dbReference type="AlphaFoldDB" id="A0A6N7INC6"/>
<organism evidence="1 2">
    <name type="scientific">Desulfofundulus thermobenzoicus</name>
    <dbReference type="NCBI Taxonomy" id="29376"/>
    <lineage>
        <taxon>Bacteria</taxon>
        <taxon>Bacillati</taxon>
        <taxon>Bacillota</taxon>
        <taxon>Clostridia</taxon>
        <taxon>Eubacteriales</taxon>
        <taxon>Peptococcaceae</taxon>
        <taxon>Desulfofundulus</taxon>
    </lineage>
</organism>
<evidence type="ECO:0000313" key="2">
    <source>
        <dbReference type="Proteomes" id="UP000441717"/>
    </source>
</evidence>
<gene>
    <name evidence="1" type="ORF">GFC01_00750</name>
</gene>
<dbReference type="EMBL" id="WHYR01000001">
    <property type="protein sequence ID" value="MQL50828.1"/>
    <property type="molecule type" value="Genomic_DNA"/>
</dbReference>
<dbReference type="Proteomes" id="UP000441717">
    <property type="component" value="Unassembled WGS sequence"/>
</dbReference>
<reference evidence="1 2" key="1">
    <citation type="submission" date="2019-10" db="EMBL/GenBank/DDBJ databases">
        <title>Comparative genomics of sulfur disproportionating microorganisms.</title>
        <authorList>
            <person name="Ward L.M."/>
            <person name="Bertran E."/>
            <person name="Johnston D."/>
        </authorList>
    </citation>
    <scope>NUCLEOTIDE SEQUENCE [LARGE SCALE GENOMIC DNA]</scope>
    <source>
        <strain evidence="1 2">DSM 14055</strain>
    </source>
</reference>
<name>A0A6N7INC6_9FIRM</name>
<keyword evidence="2" id="KW-1185">Reference proteome</keyword>
<comment type="caution">
    <text evidence="1">The sequence shown here is derived from an EMBL/GenBank/DDBJ whole genome shotgun (WGS) entry which is preliminary data.</text>
</comment>
<dbReference type="RefSeq" id="WP_152944727.1">
    <property type="nucleotide sequence ID" value="NZ_WHYR01000001.1"/>
</dbReference>
<accession>A0A6N7INC6</accession>